<evidence type="ECO:0000313" key="2">
    <source>
        <dbReference type="Proteomes" id="UP000217979"/>
    </source>
</evidence>
<dbReference type="AlphaFoldDB" id="A0A291DWP6"/>
<proteinExistence type="predicted"/>
<accession>A0A291DWP6</accession>
<evidence type="ECO:0000313" key="1">
    <source>
        <dbReference type="EMBL" id="ATF92046.1"/>
    </source>
</evidence>
<organism evidence="1 2">
    <name type="scientific">Cedecea neteri</name>
    <dbReference type="NCBI Taxonomy" id="158822"/>
    <lineage>
        <taxon>Bacteria</taxon>
        <taxon>Pseudomonadati</taxon>
        <taxon>Pseudomonadota</taxon>
        <taxon>Gammaproteobacteria</taxon>
        <taxon>Enterobacterales</taxon>
        <taxon>Enterobacteriaceae</taxon>
        <taxon>Cedecea</taxon>
    </lineage>
</organism>
<dbReference type="EMBL" id="CP023525">
    <property type="protein sequence ID" value="ATF92046.1"/>
    <property type="molecule type" value="Genomic_DNA"/>
</dbReference>
<protein>
    <submittedName>
        <fullName evidence="1">Uncharacterized protein</fullName>
    </submittedName>
</protein>
<name>A0A291DWP6_9ENTR</name>
<reference evidence="1 2" key="1">
    <citation type="submission" date="2017-09" db="EMBL/GenBank/DDBJ databases">
        <title>FDA dAtabase for Regulatory Grade micrObial Sequences (FDA-ARGOS): Supporting development and validation of Infectious Disease Dx tests.</title>
        <authorList>
            <person name="Minogue T."/>
            <person name="Wolcott M."/>
            <person name="Wasieloski L."/>
            <person name="Aguilar W."/>
            <person name="Moore D."/>
            <person name="Tallon L."/>
            <person name="Sadzewicz L."/>
            <person name="Ott S."/>
            <person name="Zhao X."/>
            <person name="Nagaraj S."/>
            <person name="Vavikolanu K."/>
            <person name="Aluvathingal J."/>
            <person name="Nadendla S."/>
            <person name="Sichtig H."/>
        </authorList>
    </citation>
    <scope>NUCLEOTIDE SEQUENCE [LARGE SCALE GENOMIC DNA]</scope>
    <source>
        <strain evidence="1 2">FDAARGOS_392</strain>
    </source>
</reference>
<gene>
    <name evidence="1" type="ORF">CO704_08055</name>
</gene>
<dbReference type="RefSeq" id="WP_061277864.1">
    <property type="nucleotide sequence ID" value="NZ_CP023525.1"/>
</dbReference>
<sequence>MNNQEMESIKELSTKTFFAMAKYLYVAGMLIYKEQGDHELVASIMLDNNRTESYLSHVKDYLAKRFDGHMEEAGKRERLIYVDMDKVILEMKSVHIKALLFGMG</sequence>
<dbReference type="Proteomes" id="UP000217979">
    <property type="component" value="Chromosome"/>
</dbReference>